<dbReference type="InterPro" id="IPR051446">
    <property type="entry name" value="HTH_trans_reg/aminotransferase"/>
</dbReference>
<dbReference type="InterPro" id="IPR004839">
    <property type="entry name" value="Aminotransferase_I/II_large"/>
</dbReference>
<dbReference type="InterPro" id="IPR000524">
    <property type="entry name" value="Tscrpt_reg_HTH_GntR"/>
</dbReference>
<dbReference type="AlphaFoldDB" id="A0A4R9LV69"/>
<evidence type="ECO:0000256" key="3">
    <source>
        <dbReference type="ARBA" id="ARBA00023015"/>
    </source>
</evidence>
<dbReference type="PROSITE" id="PS50949">
    <property type="entry name" value="HTH_GNTR"/>
    <property type="match status" value="1"/>
</dbReference>
<feature type="domain" description="HTH gntR-type" evidence="6">
    <location>
        <begin position="1"/>
        <end position="69"/>
    </location>
</feature>
<dbReference type="GO" id="GO:0008483">
    <property type="term" value="F:transaminase activity"/>
    <property type="evidence" value="ECO:0007669"/>
    <property type="project" value="UniProtKB-KW"/>
</dbReference>
<dbReference type="EMBL" id="RQHW01000051">
    <property type="protein sequence ID" value="TGN17990.1"/>
    <property type="molecule type" value="Genomic_DNA"/>
</dbReference>
<dbReference type="SUPFAM" id="SSF46785">
    <property type="entry name" value="Winged helix' DNA-binding domain"/>
    <property type="match status" value="1"/>
</dbReference>
<keyword evidence="7" id="KW-0808">Transferase</keyword>
<dbReference type="PANTHER" id="PTHR46577:SF2">
    <property type="entry name" value="TRANSCRIPTIONAL REGULATORY PROTEIN"/>
    <property type="match status" value="1"/>
</dbReference>
<evidence type="ECO:0000256" key="5">
    <source>
        <dbReference type="ARBA" id="ARBA00023163"/>
    </source>
</evidence>
<dbReference type="InterPro" id="IPR036388">
    <property type="entry name" value="WH-like_DNA-bd_sf"/>
</dbReference>
<dbReference type="SMART" id="SM00345">
    <property type="entry name" value="HTH_GNTR"/>
    <property type="match status" value="1"/>
</dbReference>
<dbReference type="GO" id="GO:0003677">
    <property type="term" value="F:DNA binding"/>
    <property type="evidence" value="ECO:0007669"/>
    <property type="project" value="UniProtKB-KW"/>
</dbReference>
<comment type="caution">
    <text evidence="7">The sequence shown here is derived from an EMBL/GenBank/DDBJ whole genome shotgun (WGS) entry which is preliminary data.</text>
</comment>
<dbReference type="GO" id="GO:0003700">
    <property type="term" value="F:DNA-binding transcription factor activity"/>
    <property type="evidence" value="ECO:0007669"/>
    <property type="project" value="InterPro"/>
</dbReference>
<dbReference type="Gene3D" id="3.90.1150.10">
    <property type="entry name" value="Aspartate Aminotransferase, domain 1"/>
    <property type="match status" value="1"/>
</dbReference>
<dbReference type="RefSeq" id="WP_135761557.1">
    <property type="nucleotide sequence ID" value="NZ_RQHW01000051.1"/>
</dbReference>
<keyword evidence="2" id="KW-0663">Pyridoxal phosphate</keyword>
<dbReference type="OrthoDB" id="9802328at2"/>
<dbReference type="Gene3D" id="3.40.640.10">
    <property type="entry name" value="Type I PLP-dependent aspartate aminotransferase-like (Major domain)"/>
    <property type="match status" value="1"/>
</dbReference>
<evidence type="ECO:0000313" key="7">
    <source>
        <dbReference type="EMBL" id="TGN17990.1"/>
    </source>
</evidence>
<dbReference type="GO" id="GO:0030170">
    <property type="term" value="F:pyridoxal phosphate binding"/>
    <property type="evidence" value="ECO:0007669"/>
    <property type="project" value="InterPro"/>
</dbReference>
<keyword evidence="8" id="KW-1185">Reference proteome</keyword>
<evidence type="ECO:0000256" key="1">
    <source>
        <dbReference type="ARBA" id="ARBA00005384"/>
    </source>
</evidence>
<evidence type="ECO:0000259" key="6">
    <source>
        <dbReference type="PROSITE" id="PS50949"/>
    </source>
</evidence>
<dbReference type="InterPro" id="IPR015424">
    <property type="entry name" value="PyrdxlP-dep_Trfase"/>
</dbReference>
<dbReference type="InterPro" id="IPR036390">
    <property type="entry name" value="WH_DNA-bd_sf"/>
</dbReference>
<name>A0A4R9LV69_9LEPT</name>
<dbReference type="Pfam" id="PF00392">
    <property type="entry name" value="GntR"/>
    <property type="match status" value="1"/>
</dbReference>
<evidence type="ECO:0000313" key="8">
    <source>
        <dbReference type="Proteomes" id="UP000298058"/>
    </source>
</evidence>
<dbReference type="Gene3D" id="1.10.10.10">
    <property type="entry name" value="Winged helix-like DNA-binding domain superfamily/Winged helix DNA-binding domain"/>
    <property type="match status" value="1"/>
</dbReference>
<comment type="similarity">
    <text evidence="1">In the C-terminal section; belongs to the class-I pyridoxal-phosphate-dependent aminotransferase family.</text>
</comment>
<evidence type="ECO:0000256" key="4">
    <source>
        <dbReference type="ARBA" id="ARBA00023125"/>
    </source>
</evidence>
<dbReference type="Proteomes" id="UP000298058">
    <property type="component" value="Unassembled WGS sequence"/>
</dbReference>
<dbReference type="SUPFAM" id="SSF53383">
    <property type="entry name" value="PLP-dependent transferases"/>
    <property type="match status" value="1"/>
</dbReference>
<proteinExistence type="inferred from homology"/>
<dbReference type="CDD" id="cd00609">
    <property type="entry name" value="AAT_like"/>
    <property type="match status" value="1"/>
</dbReference>
<accession>A0A4R9LV69</accession>
<keyword evidence="3" id="KW-0805">Transcription regulation</keyword>
<keyword evidence="7" id="KW-0032">Aminotransferase</keyword>
<dbReference type="PANTHER" id="PTHR46577">
    <property type="entry name" value="HTH-TYPE TRANSCRIPTIONAL REGULATORY PROTEIN GABR"/>
    <property type="match status" value="1"/>
</dbReference>
<keyword evidence="4" id="KW-0238">DNA-binding</keyword>
<sequence length="466" mass="52636">MTKYQTVADSLKSEIESGLYKESEKIPSLREIQELKNCSLTTAKEAYRILENEGFIEVKPQSGYYVRKNIENKITGPQNEFHDHISADDRIQSIMRDVMNPDLIPLGAAIPGNEFLPLGKFITSYKTALLYKDMHTYGDLQGFPPLREKIAERSRRYSHNISSDQVLITTGCTEALSLSLQSCVSPGDTVLVPSPTYVGIFQILEALKLKAIEVPYRDEVGLDGEEVEKLCKKHRPNAVIIAPNFNNPNGAMLDESSKQALAKIFYEYNVAVVEDDIYGDLPHVGPRPRPLISYFPNSKSNPPLFVCSSFSKTISPGIRIGWVSSKNEIRNVTKLARAYKISHNQLSQISAYEFLRKYPYERHLTFLRKSFHSNIQLALKTLENASEGKMKIQKPDGGFVLWIKSPLDGQKVLQEAKKRKITIAPGVLFGLSHHWKKYFRINVGLKWNSDLENALIRLGEIVSKSS</sequence>
<dbReference type="InterPro" id="IPR015421">
    <property type="entry name" value="PyrdxlP-dep_Trfase_major"/>
</dbReference>
<gene>
    <name evidence="7" type="ORF">EHS15_15765</name>
</gene>
<evidence type="ECO:0000256" key="2">
    <source>
        <dbReference type="ARBA" id="ARBA00022898"/>
    </source>
</evidence>
<reference evidence="7" key="1">
    <citation type="journal article" date="2019" name="PLoS Negl. Trop. Dis.">
        <title>Revisiting the worldwide diversity of Leptospira species in the environment.</title>
        <authorList>
            <person name="Vincent A.T."/>
            <person name="Schiettekatte O."/>
            <person name="Bourhy P."/>
            <person name="Veyrier F.J."/>
            <person name="Picardeau M."/>
        </authorList>
    </citation>
    <scope>NUCLEOTIDE SEQUENCE [LARGE SCALE GENOMIC DNA]</scope>
    <source>
        <strain evidence="7">201300427</strain>
    </source>
</reference>
<dbReference type="InterPro" id="IPR015422">
    <property type="entry name" value="PyrdxlP-dep_Trfase_small"/>
</dbReference>
<protein>
    <submittedName>
        <fullName evidence="7">PLP-dependent aminotransferase family protein</fullName>
    </submittedName>
</protein>
<dbReference type="CDD" id="cd07377">
    <property type="entry name" value="WHTH_GntR"/>
    <property type="match status" value="1"/>
</dbReference>
<dbReference type="Pfam" id="PF00155">
    <property type="entry name" value="Aminotran_1_2"/>
    <property type="match status" value="1"/>
</dbReference>
<organism evidence="7 8">
    <name type="scientific">Leptospira idonii</name>
    <dbReference type="NCBI Taxonomy" id="1193500"/>
    <lineage>
        <taxon>Bacteria</taxon>
        <taxon>Pseudomonadati</taxon>
        <taxon>Spirochaetota</taxon>
        <taxon>Spirochaetia</taxon>
        <taxon>Leptospirales</taxon>
        <taxon>Leptospiraceae</taxon>
        <taxon>Leptospira</taxon>
    </lineage>
</organism>
<keyword evidence="5" id="KW-0804">Transcription</keyword>